<name>A0A3E3K417_9FIRM</name>
<dbReference type="Gene3D" id="1.10.260.40">
    <property type="entry name" value="lambda repressor-like DNA-binding domains"/>
    <property type="match status" value="1"/>
</dbReference>
<dbReference type="PANTHER" id="PTHR46558">
    <property type="entry name" value="TRACRIPTIONAL REGULATORY PROTEIN-RELATED-RELATED"/>
    <property type="match status" value="1"/>
</dbReference>
<keyword evidence="2" id="KW-0812">Transmembrane</keyword>
<accession>A0A3E3K417</accession>
<dbReference type="InterPro" id="IPR010982">
    <property type="entry name" value="Lambda_DNA-bd_dom_sf"/>
</dbReference>
<dbReference type="AlphaFoldDB" id="A0A3E3K417"/>
<keyword evidence="1" id="KW-0238">DNA-binding</keyword>
<organism evidence="4 5">
    <name type="scientific">Sellimonas intestinalis</name>
    <dbReference type="NCBI Taxonomy" id="1653434"/>
    <lineage>
        <taxon>Bacteria</taxon>
        <taxon>Bacillati</taxon>
        <taxon>Bacillota</taxon>
        <taxon>Clostridia</taxon>
        <taxon>Lachnospirales</taxon>
        <taxon>Lachnospiraceae</taxon>
        <taxon>Sellimonas</taxon>
    </lineage>
</organism>
<keyword evidence="5" id="KW-1185">Reference proteome</keyword>
<keyword evidence="2" id="KW-0472">Membrane</keyword>
<comment type="caution">
    <text evidence="4">The sequence shown here is derived from an EMBL/GenBank/DDBJ whole genome shotgun (WGS) entry which is preliminary data.</text>
</comment>
<dbReference type="OrthoDB" id="9801008at2"/>
<dbReference type="Pfam" id="PF01381">
    <property type="entry name" value="HTH_3"/>
    <property type="match status" value="1"/>
</dbReference>
<dbReference type="GO" id="GO:0003677">
    <property type="term" value="F:DNA binding"/>
    <property type="evidence" value="ECO:0007669"/>
    <property type="project" value="UniProtKB-KW"/>
</dbReference>
<evidence type="ECO:0000313" key="5">
    <source>
        <dbReference type="Proteomes" id="UP000261080"/>
    </source>
</evidence>
<evidence type="ECO:0000256" key="2">
    <source>
        <dbReference type="SAM" id="Phobius"/>
    </source>
</evidence>
<dbReference type="PANTHER" id="PTHR46558:SF3">
    <property type="entry name" value="TRANSCRIPTIONAL REGULATOR"/>
    <property type="match status" value="1"/>
</dbReference>
<gene>
    <name evidence="4" type="ORF">DW016_03965</name>
</gene>
<feature type="transmembrane region" description="Helical" evidence="2">
    <location>
        <begin position="98"/>
        <end position="119"/>
    </location>
</feature>
<dbReference type="CDD" id="cd00093">
    <property type="entry name" value="HTH_XRE"/>
    <property type="match status" value="1"/>
</dbReference>
<reference evidence="4 5" key="1">
    <citation type="submission" date="2018-08" db="EMBL/GenBank/DDBJ databases">
        <title>A genome reference for cultivated species of the human gut microbiota.</title>
        <authorList>
            <person name="Zou Y."/>
            <person name="Xue W."/>
            <person name="Luo G."/>
        </authorList>
    </citation>
    <scope>NUCLEOTIDE SEQUENCE [LARGE SCALE GENOMIC DNA]</scope>
    <source>
        <strain evidence="4 5">AF37-2AT</strain>
    </source>
</reference>
<dbReference type="InterPro" id="IPR001387">
    <property type="entry name" value="Cro/C1-type_HTH"/>
</dbReference>
<dbReference type="RefSeq" id="WP_117493285.1">
    <property type="nucleotide sequence ID" value="NZ_QVLX01000002.1"/>
</dbReference>
<dbReference type="SUPFAM" id="SSF47413">
    <property type="entry name" value="lambda repressor-like DNA-binding domains"/>
    <property type="match status" value="1"/>
</dbReference>
<proteinExistence type="predicted"/>
<evidence type="ECO:0000256" key="1">
    <source>
        <dbReference type="ARBA" id="ARBA00023125"/>
    </source>
</evidence>
<evidence type="ECO:0000313" key="4">
    <source>
        <dbReference type="EMBL" id="RGE88696.1"/>
    </source>
</evidence>
<sequence length="142" mass="16124">MFGENLKTLRKQKGFSQEELATRLHVVRQTISKWEKNLSVPDADTLIRLAETLEVSVSELLGAKIENENTASDVAEQLSRINEQLAIKNRRSRRIWKIVAIILAAIVLINIFIAVFFSVPNLNEGNQSNQPEITDQIQNIEE</sequence>
<dbReference type="Proteomes" id="UP000261080">
    <property type="component" value="Unassembled WGS sequence"/>
</dbReference>
<keyword evidence="2" id="KW-1133">Transmembrane helix</keyword>
<feature type="domain" description="HTH cro/C1-type" evidence="3">
    <location>
        <begin position="6"/>
        <end position="60"/>
    </location>
</feature>
<dbReference type="SMART" id="SM00530">
    <property type="entry name" value="HTH_XRE"/>
    <property type="match status" value="1"/>
</dbReference>
<protein>
    <submittedName>
        <fullName evidence="4">Helix-turn-helix domain-containing protein</fullName>
    </submittedName>
</protein>
<evidence type="ECO:0000259" key="3">
    <source>
        <dbReference type="PROSITE" id="PS50943"/>
    </source>
</evidence>
<dbReference type="EMBL" id="QVLX01000002">
    <property type="protein sequence ID" value="RGE88696.1"/>
    <property type="molecule type" value="Genomic_DNA"/>
</dbReference>
<dbReference type="PROSITE" id="PS50943">
    <property type="entry name" value="HTH_CROC1"/>
    <property type="match status" value="1"/>
</dbReference>